<dbReference type="Gene3D" id="3.20.20.70">
    <property type="entry name" value="Aldolase class I"/>
    <property type="match status" value="1"/>
</dbReference>
<protein>
    <submittedName>
        <fullName evidence="3">Alkene reductase</fullName>
    </submittedName>
</protein>
<evidence type="ECO:0000256" key="1">
    <source>
        <dbReference type="SAM" id="MobiDB-lite"/>
    </source>
</evidence>
<sequence length="400" mass="43412">MPNIHNSPSSQPETSETINETNSEKSAFPSLLAPLNMGNIQLNNRVFMAPLTRSRSTPGENLQTPLHALYYAQRASAGLIISEATQISPQGQGYAWTPGIFTDEQVSHWKVVTDAVHNAGGRIFCQLWHVGAISHQVFQPHDARPFSSSEFQPEGEAFVGDLLPNGPTVPHPKAQAMTLEDIDNLKRDYRHAAKCAKEAGFDGVELHAANGYLLDQFIRSSVNKRDDQYGGSVENRLRLLEEVIDVIAQEIPRNNIGVRLSPTGGPGGSYDDDPEGTYVAAAKAVSGKGAVYLHVVRPNNHTGDGSGIEKGNQLLKDMRAAFSGVFIANGEFSPQEADTWIENNDADAVAFGRSFLANPDLPARIANDGPYNEPNEETFYGGGSEGYVDYPSLNFIQSAM</sequence>
<dbReference type="Pfam" id="PF00724">
    <property type="entry name" value="Oxidored_FMN"/>
    <property type="match status" value="1"/>
</dbReference>
<dbReference type="RefSeq" id="WP_342880768.1">
    <property type="nucleotide sequence ID" value="NZ_JBBMQS010000001.1"/>
</dbReference>
<dbReference type="EMBL" id="JBBMQS010000001">
    <property type="protein sequence ID" value="MEM5496264.1"/>
    <property type="molecule type" value="Genomic_DNA"/>
</dbReference>
<evidence type="ECO:0000259" key="2">
    <source>
        <dbReference type="Pfam" id="PF00724"/>
    </source>
</evidence>
<reference evidence="3 4" key="1">
    <citation type="submission" date="2024-03" db="EMBL/GenBank/DDBJ databases">
        <title>Community enrichment and isolation of bacterial strains for fucoidan degradation.</title>
        <authorList>
            <person name="Sichert A."/>
        </authorList>
    </citation>
    <scope>NUCLEOTIDE SEQUENCE [LARGE SCALE GENOMIC DNA]</scope>
    <source>
        <strain evidence="3 4">AS12</strain>
    </source>
</reference>
<dbReference type="PANTHER" id="PTHR22893">
    <property type="entry name" value="NADH OXIDOREDUCTASE-RELATED"/>
    <property type="match status" value="1"/>
</dbReference>
<accession>A0ABU9SQW2</accession>
<name>A0ABU9SQW2_9ALTE</name>
<comment type="caution">
    <text evidence="3">The sequence shown here is derived from an EMBL/GenBank/DDBJ whole genome shotgun (WGS) entry which is preliminary data.</text>
</comment>
<gene>
    <name evidence="3" type="ORF">WNY77_02530</name>
</gene>
<feature type="domain" description="NADH:flavin oxidoreductase/NADH oxidase N-terminal" evidence="2">
    <location>
        <begin position="31"/>
        <end position="368"/>
    </location>
</feature>
<dbReference type="CDD" id="cd02933">
    <property type="entry name" value="OYE_like_FMN"/>
    <property type="match status" value="1"/>
</dbReference>
<dbReference type="InterPro" id="IPR001155">
    <property type="entry name" value="OxRdtase_FMN_N"/>
</dbReference>
<feature type="compositionally biased region" description="Polar residues" evidence="1">
    <location>
        <begin position="1"/>
        <end position="12"/>
    </location>
</feature>
<proteinExistence type="predicted"/>
<feature type="region of interest" description="Disordered" evidence="1">
    <location>
        <begin position="1"/>
        <end position="23"/>
    </location>
</feature>
<evidence type="ECO:0000313" key="3">
    <source>
        <dbReference type="EMBL" id="MEM5496264.1"/>
    </source>
</evidence>
<organism evidence="3 4">
    <name type="scientific">Paraglaciecola mesophila</name>
    <dbReference type="NCBI Taxonomy" id="197222"/>
    <lineage>
        <taxon>Bacteria</taxon>
        <taxon>Pseudomonadati</taxon>
        <taxon>Pseudomonadota</taxon>
        <taxon>Gammaproteobacteria</taxon>
        <taxon>Alteromonadales</taxon>
        <taxon>Alteromonadaceae</taxon>
        <taxon>Paraglaciecola</taxon>
    </lineage>
</organism>
<evidence type="ECO:0000313" key="4">
    <source>
        <dbReference type="Proteomes" id="UP001461163"/>
    </source>
</evidence>
<keyword evidence="4" id="KW-1185">Reference proteome</keyword>
<dbReference type="InterPro" id="IPR013785">
    <property type="entry name" value="Aldolase_TIM"/>
</dbReference>
<dbReference type="SUPFAM" id="SSF51395">
    <property type="entry name" value="FMN-linked oxidoreductases"/>
    <property type="match status" value="1"/>
</dbReference>
<dbReference type="InterPro" id="IPR045247">
    <property type="entry name" value="Oye-like"/>
</dbReference>
<dbReference type="Proteomes" id="UP001461163">
    <property type="component" value="Unassembled WGS sequence"/>
</dbReference>
<dbReference type="PANTHER" id="PTHR22893:SF91">
    <property type="entry name" value="NADPH DEHYDROGENASE 2-RELATED"/>
    <property type="match status" value="1"/>
</dbReference>